<reference evidence="4 5" key="1">
    <citation type="submission" date="2015-09" db="EMBL/GenBank/DDBJ databases">
        <authorList>
            <person name="Jackson K.R."/>
            <person name="Lunt B.L."/>
            <person name="Fisher J.N.B."/>
            <person name="Gardner A.V."/>
            <person name="Bailey M.E."/>
            <person name="Deus L.M."/>
            <person name="Earl A.S."/>
            <person name="Gibby P.D."/>
            <person name="Hartmann K.A."/>
            <person name="Liu J.E."/>
            <person name="Manci A.M."/>
            <person name="Nielsen D.A."/>
            <person name="Solomon M.B."/>
            <person name="Breakwell D.P."/>
            <person name="Burnett S.H."/>
            <person name="Grose J.H."/>
        </authorList>
    </citation>
    <scope>NUCLEOTIDE SEQUENCE [LARGE SCALE GENOMIC DNA]</scope>
    <source>
        <strain evidence="4 5">CECT 7799</strain>
    </source>
</reference>
<dbReference type="InterPro" id="IPR000477">
    <property type="entry name" value="RT_dom"/>
</dbReference>
<keyword evidence="4" id="KW-0808">Transferase</keyword>
<keyword evidence="1" id="KW-0175">Coiled coil</keyword>
<dbReference type="Pfam" id="PF00078">
    <property type="entry name" value="RVT_1"/>
    <property type="match status" value="1"/>
</dbReference>
<evidence type="ECO:0000256" key="1">
    <source>
        <dbReference type="SAM" id="Coils"/>
    </source>
</evidence>
<feature type="coiled-coil region" evidence="1">
    <location>
        <begin position="133"/>
        <end position="160"/>
    </location>
</feature>
<dbReference type="GO" id="GO:0003964">
    <property type="term" value="F:RNA-directed DNA polymerase activity"/>
    <property type="evidence" value="ECO:0007669"/>
    <property type="project" value="UniProtKB-KW"/>
</dbReference>
<feature type="region of interest" description="Disordered" evidence="2">
    <location>
        <begin position="1"/>
        <end position="63"/>
    </location>
</feature>
<dbReference type="InterPro" id="IPR043502">
    <property type="entry name" value="DNA/RNA_pol_sf"/>
</dbReference>
<keyword evidence="5" id="KW-1185">Reference proteome</keyword>
<feature type="domain" description="Reverse transcriptase" evidence="3">
    <location>
        <begin position="123"/>
        <end position="394"/>
    </location>
</feature>
<evidence type="ECO:0000313" key="4">
    <source>
        <dbReference type="EMBL" id="CUH39864.1"/>
    </source>
</evidence>
<dbReference type="SUPFAM" id="SSF56672">
    <property type="entry name" value="DNA/RNA polymerases"/>
    <property type="match status" value="1"/>
</dbReference>
<dbReference type="CDD" id="cd01646">
    <property type="entry name" value="RT_Bac_retron_I"/>
    <property type="match status" value="1"/>
</dbReference>
<keyword evidence="4" id="KW-0548">Nucleotidyltransferase</keyword>
<gene>
    <name evidence="4" type="ORF">JSE7799_02592</name>
</gene>
<feature type="compositionally biased region" description="Basic residues" evidence="2">
    <location>
        <begin position="15"/>
        <end position="33"/>
    </location>
</feature>
<protein>
    <submittedName>
        <fullName evidence="4">Retron-type reverse transcriptase</fullName>
    </submittedName>
</protein>
<evidence type="ECO:0000313" key="5">
    <source>
        <dbReference type="Proteomes" id="UP000049455"/>
    </source>
</evidence>
<dbReference type="EMBL" id="CYPR01000172">
    <property type="protein sequence ID" value="CUH39864.1"/>
    <property type="molecule type" value="Genomic_DNA"/>
</dbReference>
<dbReference type="Proteomes" id="UP000049455">
    <property type="component" value="Unassembled WGS sequence"/>
</dbReference>
<keyword evidence="4" id="KW-0695">RNA-directed DNA polymerase</keyword>
<dbReference type="AlphaFoldDB" id="A0A0M7BDG1"/>
<organism evidence="4 5">
    <name type="scientific">Jannaschia seosinensis</name>
    <dbReference type="NCBI Taxonomy" id="313367"/>
    <lineage>
        <taxon>Bacteria</taxon>
        <taxon>Pseudomonadati</taxon>
        <taxon>Pseudomonadota</taxon>
        <taxon>Alphaproteobacteria</taxon>
        <taxon>Rhodobacterales</taxon>
        <taxon>Roseobacteraceae</taxon>
        <taxon>Jannaschia</taxon>
    </lineage>
</organism>
<proteinExistence type="predicted"/>
<name>A0A0M7BDG1_9RHOB</name>
<dbReference type="PROSITE" id="PS50878">
    <property type="entry name" value="RT_POL"/>
    <property type="match status" value="1"/>
</dbReference>
<evidence type="ECO:0000259" key="3">
    <source>
        <dbReference type="PROSITE" id="PS50878"/>
    </source>
</evidence>
<dbReference type="STRING" id="313367.JSE7799_02592"/>
<sequence length="532" mass="61269">MSSRGQRPDADVVRHRQTSRRPPSHAPSRRRRGTGTNGSVGGRATVQKNENMPLATRQASSNRHRNAKIEIGQLLLDQTFSARNFRKISDSEKRKGRVRDLDYFGSVREKTEELKSCIRATKEFRRTHPGKYSDDEQAQFNLLKEKREEVRRERDDVLLEELEDVSRNVNKRSFEIEFSQAPGPGGKSVYVIDIEKPAPYYAMKKLEANISSLYKLKPANRDEVMDQVIDILSDRFPYHVIRTDITSFFESIPHKNILLKLRGDQLLSQKSLRILSSILHRYSSLAGTPGEGLPRGLGISSYLSELYMREFDRTIESLPDVVYSARYVDDIIVIFAPLPGSDMRNKKGLIEKLLRDIGLLMNQAPGKTKESPTDHNGQPDSKNGWSFEYLGYNLSFSGGLSVQMSRKRLERYKNRIRGTFQRYRDHSSKNPKRAYRLLLKRVRYLTSNTQLTHNKQNAYVGIYFSNRHLSDFRDLNALDGLLSGQVRGVASLSLRGKISACSFVKGHQERIFRRFQKPGEFEEIVRAWKYEN</sequence>
<accession>A0A0M7BDG1</accession>
<feature type="compositionally biased region" description="Basic and acidic residues" evidence="2">
    <location>
        <begin position="1"/>
        <end position="14"/>
    </location>
</feature>
<evidence type="ECO:0000256" key="2">
    <source>
        <dbReference type="SAM" id="MobiDB-lite"/>
    </source>
</evidence>
<dbReference type="NCBIfam" id="NF041747">
    <property type="entry name" value="Drt3a"/>
    <property type="match status" value="1"/>
</dbReference>